<keyword evidence="2" id="KW-0489">Methyltransferase</keyword>
<sequence length="436" mass="47997">MTTLSPCGPRPVTAPHVDRWPDLAAVPRGIRADAGRLVASALFRRAVGRLPVRVELPDGTMFGGGVDDPTTPRMVLHDPDAFATRLGVTGLIGFGEAYMAGDWSAPDPAAVLTVLAAHMGELVPPTLQALRTLLLPRQPALTRATPDGARSNAAHHYDLSNDFFATFLDETMTYSAALFDRLEPAPEWADLAAAQRAKIDRLLDATEVGPGSTVLEIGTGWGELAIRAARRGATVHSVTLSREQRELARRRVAAAGLTDRVTIELCDYRDVEGRYDAVISVEMIEAVGYDFLAEYLTVLERALTPGGRIGLQVITMPHDRMRVSRTTHTWVQKYIFPGGFLPSEELLTGLLARHTGLDTVDRATLGQHYAHTLRLWRERFTAAEDHVAALGFDEVFRRMWLLYLAYSEAGFRSGYLDCLQLVLRHAEHKIDAEVSR</sequence>
<proteinExistence type="inferred from homology"/>
<protein>
    <submittedName>
        <fullName evidence="6">Cyclopropane-fatty-acyl-phospholipid synthase</fullName>
    </submittedName>
</protein>
<dbReference type="GO" id="GO:0008610">
    <property type="term" value="P:lipid biosynthetic process"/>
    <property type="evidence" value="ECO:0007669"/>
    <property type="project" value="InterPro"/>
</dbReference>
<organism evidence="6 7">
    <name type="scientific">Nocardia neocaledoniensis</name>
    <dbReference type="NCBI Taxonomy" id="236511"/>
    <lineage>
        <taxon>Bacteria</taxon>
        <taxon>Bacillati</taxon>
        <taxon>Actinomycetota</taxon>
        <taxon>Actinomycetes</taxon>
        <taxon>Mycobacteriales</taxon>
        <taxon>Nocardiaceae</taxon>
        <taxon>Nocardia</taxon>
    </lineage>
</organism>
<dbReference type="SUPFAM" id="SSF53335">
    <property type="entry name" value="S-adenosyl-L-methionine-dependent methyltransferases"/>
    <property type="match status" value="1"/>
</dbReference>
<reference evidence="6 7" key="1">
    <citation type="submission" date="2018-05" db="EMBL/GenBank/DDBJ databases">
        <title>Genomic Encyclopedia of Type Strains, Phase IV (KMG-IV): sequencing the most valuable type-strain genomes for metagenomic binning, comparative biology and taxonomic classification.</title>
        <authorList>
            <person name="Goeker M."/>
        </authorList>
    </citation>
    <scope>NUCLEOTIDE SEQUENCE [LARGE SCALE GENOMIC DNA]</scope>
    <source>
        <strain evidence="6 7">DSM 44717</strain>
    </source>
</reference>
<evidence type="ECO:0000313" key="7">
    <source>
        <dbReference type="Proteomes" id="UP000246410"/>
    </source>
</evidence>
<comment type="caution">
    <text evidence="6">The sequence shown here is derived from an EMBL/GenBank/DDBJ whole genome shotgun (WGS) entry which is preliminary data.</text>
</comment>
<keyword evidence="4" id="KW-0949">S-adenosyl-L-methionine</keyword>
<dbReference type="PIRSF" id="PIRSF003085">
    <property type="entry name" value="CMAS"/>
    <property type="match status" value="1"/>
</dbReference>
<comment type="similarity">
    <text evidence="1">Belongs to the CFA/CMAS family.</text>
</comment>
<dbReference type="RefSeq" id="WP_110036175.1">
    <property type="nucleotide sequence ID" value="NZ_QGTL01000002.1"/>
</dbReference>
<evidence type="ECO:0000256" key="3">
    <source>
        <dbReference type="ARBA" id="ARBA00022679"/>
    </source>
</evidence>
<keyword evidence="5" id="KW-0443">Lipid metabolism</keyword>
<keyword evidence="3" id="KW-0808">Transferase</keyword>
<evidence type="ECO:0000256" key="4">
    <source>
        <dbReference type="ARBA" id="ARBA00022691"/>
    </source>
</evidence>
<evidence type="ECO:0000256" key="1">
    <source>
        <dbReference type="ARBA" id="ARBA00010815"/>
    </source>
</evidence>
<dbReference type="InterPro" id="IPR003333">
    <property type="entry name" value="CMAS"/>
</dbReference>
<accession>A0A317NUK8</accession>
<dbReference type="GO" id="GO:0008168">
    <property type="term" value="F:methyltransferase activity"/>
    <property type="evidence" value="ECO:0007669"/>
    <property type="project" value="UniProtKB-KW"/>
</dbReference>
<dbReference type="Pfam" id="PF02353">
    <property type="entry name" value="CMAS"/>
    <property type="match status" value="1"/>
</dbReference>
<dbReference type="InterPro" id="IPR029063">
    <property type="entry name" value="SAM-dependent_MTases_sf"/>
</dbReference>
<dbReference type="Proteomes" id="UP000246410">
    <property type="component" value="Unassembled WGS sequence"/>
</dbReference>
<dbReference type="EMBL" id="QGTL01000002">
    <property type="protein sequence ID" value="PWV78961.1"/>
    <property type="molecule type" value="Genomic_DNA"/>
</dbReference>
<dbReference type="PANTHER" id="PTHR43667">
    <property type="entry name" value="CYCLOPROPANE-FATTY-ACYL-PHOSPHOLIPID SYNTHASE"/>
    <property type="match status" value="1"/>
</dbReference>
<gene>
    <name evidence="6" type="ORF">DFR69_10219</name>
</gene>
<name>A0A317NUK8_9NOCA</name>
<evidence type="ECO:0000256" key="2">
    <source>
        <dbReference type="ARBA" id="ARBA00022603"/>
    </source>
</evidence>
<dbReference type="CDD" id="cd02440">
    <property type="entry name" value="AdoMet_MTases"/>
    <property type="match status" value="1"/>
</dbReference>
<dbReference type="AlphaFoldDB" id="A0A317NUK8"/>
<dbReference type="PANTHER" id="PTHR43667:SF2">
    <property type="entry name" value="FATTY ACID C-METHYL TRANSFERASE"/>
    <property type="match status" value="1"/>
</dbReference>
<keyword evidence="7" id="KW-1185">Reference proteome</keyword>
<dbReference type="Gene3D" id="3.40.50.150">
    <property type="entry name" value="Vaccinia Virus protein VP39"/>
    <property type="match status" value="1"/>
</dbReference>
<dbReference type="GO" id="GO:0032259">
    <property type="term" value="P:methylation"/>
    <property type="evidence" value="ECO:0007669"/>
    <property type="project" value="UniProtKB-KW"/>
</dbReference>
<dbReference type="InterPro" id="IPR050723">
    <property type="entry name" value="CFA/CMAS"/>
</dbReference>
<evidence type="ECO:0000313" key="6">
    <source>
        <dbReference type="EMBL" id="PWV78961.1"/>
    </source>
</evidence>
<evidence type="ECO:0000256" key="5">
    <source>
        <dbReference type="ARBA" id="ARBA00023098"/>
    </source>
</evidence>